<dbReference type="PANTHER" id="PTHR46865">
    <property type="entry name" value="OXIDOREDUCTASE-RELATED"/>
    <property type="match status" value="1"/>
</dbReference>
<organism evidence="2 3">
    <name type="scientific">Cryptosporangium phraense</name>
    <dbReference type="NCBI Taxonomy" id="2593070"/>
    <lineage>
        <taxon>Bacteria</taxon>
        <taxon>Bacillati</taxon>
        <taxon>Actinomycetota</taxon>
        <taxon>Actinomycetes</taxon>
        <taxon>Cryptosporangiales</taxon>
        <taxon>Cryptosporangiaceae</taxon>
        <taxon>Cryptosporangium</taxon>
    </lineage>
</organism>
<name>A0A545AXJ8_9ACTN</name>
<dbReference type="Gene3D" id="3.50.50.60">
    <property type="entry name" value="FAD/NAD(P)-binding domain"/>
    <property type="match status" value="1"/>
</dbReference>
<dbReference type="InterPro" id="IPR051704">
    <property type="entry name" value="FAD_aromatic-hydroxylase"/>
</dbReference>
<protein>
    <submittedName>
        <fullName evidence="2">FAD-dependent oxidoreductase</fullName>
    </submittedName>
</protein>
<dbReference type="OrthoDB" id="3356051at2"/>
<dbReference type="Pfam" id="PF01494">
    <property type="entry name" value="FAD_binding_3"/>
    <property type="match status" value="1"/>
</dbReference>
<proteinExistence type="predicted"/>
<gene>
    <name evidence="2" type="ORF">FL583_06115</name>
</gene>
<evidence type="ECO:0000313" key="2">
    <source>
        <dbReference type="EMBL" id="TQS46059.1"/>
    </source>
</evidence>
<feature type="domain" description="FAD-binding" evidence="1">
    <location>
        <begin position="24"/>
        <end position="344"/>
    </location>
</feature>
<dbReference type="InParanoid" id="A0A545AXJ8"/>
<dbReference type="InterPro" id="IPR002938">
    <property type="entry name" value="FAD-bd"/>
</dbReference>
<dbReference type="Proteomes" id="UP000317982">
    <property type="component" value="Unassembled WGS sequence"/>
</dbReference>
<keyword evidence="3" id="KW-1185">Reference proteome</keyword>
<evidence type="ECO:0000313" key="3">
    <source>
        <dbReference type="Proteomes" id="UP000317982"/>
    </source>
</evidence>
<accession>A0A545AXJ8</accession>
<dbReference type="PANTHER" id="PTHR46865:SF2">
    <property type="entry name" value="MONOOXYGENASE"/>
    <property type="match status" value="1"/>
</dbReference>
<comment type="caution">
    <text evidence="2">The sequence shown here is derived from an EMBL/GenBank/DDBJ whole genome shotgun (WGS) entry which is preliminary data.</text>
</comment>
<dbReference type="EMBL" id="VIRS01000003">
    <property type="protein sequence ID" value="TQS46059.1"/>
    <property type="molecule type" value="Genomic_DNA"/>
</dbReference>
<evidence type="ECO:0000259" key="1">
    <source>
        <dbReference type="Pfam" id="PF01494"/>
    </source>
</evidence>
<dbReference type="InterPro" id="IPR036188">
    <property type="entry name" value="FAD/NAD-bd_sf"/>
</dbReference>
<dbReference type="GO" id="GO:0071949">
    <property type="term" value="F:FAD binding"/>
    <property type="evidence" value="ECO:0007669"/>
    <property type="project" value="InterPro"/>
</dbReference>
<sequence length="364" mass="38635">MVDSGRRRDVPDRRAGPAALDQAAGPALACYLSRAGYSVTVVERAAALRDSGYAVDFRGDAVSVLAELGILDEVRGHRTGMRGTTLVDDDGVAVDQWGPDVFGGDLEVPKRALTAILHRLTADTVTYIFGDTITALRQQESGVAVEFAHRPPSKFDLVVGADGMYSAVRALAFGPHERFLRHLGMSGAGFSTANFLGLDHTGLLQPSGTTAVYLFGGDPDDRLTVSLSFATESPELDRRDRRAQEDAVRSAFAGRGWEIPRLLDAMSRADDYYFASTGQVEVDQWHRGRVVLVGDAGYCAAPTSGSGTSQALIGARTLARALAGSGYEDAFTAYERQLRPFVAQNQAAGRAAASMFGGGTVGAP</sequence>
<reference evidence="2 3" key="1">
    <citation type="submission" date="2019-07" db="EMBL/GenBank/DDBJ databases">
        <title>Cryptosporangium phraense sp. nov., isolated from plant litter.</title>
        <authorList>
            <person name="Suriyachadkun C."/>
        </authorList>
    </citation>
    <scope>NUCLEOTIDE SEQUENCE [LARGE SCALE GENOMIC DNA]</scope>
    <source>
        <strain evidence="2 3">A-T 5661</strain>
    </source>
</reference>
<dbReference type="SUPFAM" id="SSF51905">
    <property type="entry name" value="FAD/NAD(P)-binding domain"/>
    <property type="match status" value="1"/>
</dbReference>
<dbReference type="PRINTS" id="PR00420">
    <property type="entry name" value="RNGMNOXGNASE"/>
</dbReference>
<dbReference type="Gene3D" id="3.30.9.10">
    <property type="entry name" value="D-Amino Acid Oxidase, subunit A, domain 2"/>
    <property type="match status" value="1"/>
</dbReference>
<dbReference type="AlphaFoldDB" id="A0A545AXJ8"/>